<organism evidence="1">
    <name type="scientific">marine sediment metagenome</name>
    <dbReference type="NCBI Taxonomy" id="412755"/>
    <lineage>
        <taxon>unclassified sequences</taxon>
        <taxon>metagenomes</taxon>
        <taxon>ecological metagenomes</taxon>
    </lineage>
</organism>
<accession>X1I4F2</accession>
<evidence type="ECO:0000313" key="1">
    <source>
        <dbReference type="EMBL" id="GAH60949.1"/>
    </source>
</evidence>
<comment type="caution">
    <text evidence="1">The sequence shown here is derived from an EMBL/GenBank/DDBJ whole genome shotgun (WGS) entry which is preliminary data.</text>
</comment>
<name>X1I4F2_9ZZZZ</name>
<sequence>MEFKKVKGKGPERISVDMLDPVMGPGAVATAVAPITVSPSGLSCQAELFLGPDEATKVATSGLIAFTSTGAAQSVSFPVTMPSPGGFAYHVFLDVYANGYLIADYMAIEDVIIPAGAVGPITWT</sequence>
<proteinExistence type="predicted"/>
<protein>
    <submittedName>
        <fullName evidence="1">Uncharacterized protein</fullName>
    </submittedName>
</protein>
<dbReference type="EMBL" id="BARU01021523">
    <property type="protein sequence ID" value="GAH60949.1"/>
    <property type="molecule type" value="Genomic_DNA"/>
</dbReference>
<gene>
    <name evidence="1" type="ORF">S03H2_35213</name>
</gene>
<dbReference type="AlphaFoldDB" id="X1I4F2"/>
<reference evidence="1" key="1">
    <citation type="journal article" date="2014" name="Front. Microbiol.">
        <title>High frequency of phylogenetically diverse reductive dehalogenase-homologous genes in deep subseafloor sedimentary metagenomes.</title>
        <authorList>
            <person name="Kawai M."/>
            <person name="Futagami T."/>
            <person name="Toyoda A."/>
            <person name="Takaki Y."/>
            <person name="Nishi S."/>
            <person name="Hori S."/>
            <person name="Arai W."/>
            <person name="Tsubouchi T."/>
            <person name="Morono Y."/>
            <person name="Uchiyama I."/>
            <person name="Ito T."/>
            <person name="Fujiyama A."/>
            <person name="Inagaki F."/>
            <person name="Takami H."/>
        </authorList>
    </citation>
    <scope>NUCLEOTIDE SEQUENCE</scope>
    <source>
        <strain evidence="1">Expedition CK06-06</strain>
    </source>
</reference>